<dbReference type="EMBL" id="DVMO01000081">
    <property type="protein sequence ID" value="HIU27801.1"/>
    <property type="molecule type" value="Genomic_DNA"/>
</dbReference>
<keyword evidence="4" id="KW-0564">Palmitate</keyword>
<feature type="signal peptide" evidence="8">
    <location>
        <begin position="1"/>
        <end position="20"/>
    </location>
</feature>
<reference evidence="9" key="1">
    <citation type="submission" date="2020-10" db="EMBL/GenBank/DDBJ databases">
        <authorList>
            <person name="Gilroy R."/>
        </authorList>
    </citation>
    <scope>NUCLEOTIDE SEQUENCE</scope>
    <source>
        <strain evidence="9">11300</strain>
    </source>
</reference>
<dbReference type="PANTHER" id="PTHR30429:SF0">
    <property type="entry name" value="METHIONINE-BINDING LIPOPROTEIN METQ"/>
    <property type="match status" value="1"/>
</dbReference>
<keyword evidence="3" id="KW-0472">Membrane</keyword>
<gene>
    <name evidence="9" type="ORF">IAD16_05430</name>
</gene>
<evidence type="ECO:0000256" key="2">
    <source>
        <dbReference type="ARBA" id="ARBA00022729"/>
    </source>
</evidence>
<accession>A0A9D1L8F7</accession>
<dbReference type="Proteomes" id="UP000824091">
    <property type="component" value="Unassembled WGS sequence"/>
</dbReference>
<comment type="caution">
    <text evidence="9">The sequence shown here is derived from an EMBL/GenBank/DDBJ whole genome shotgun (WGS) entry which is preliminary data.</text>
</comment>
<sequence length="273" mass="28759">MKKKSARILALTLALTSALALTGCGTEAGADDTTIRVGASPAPHAEVLEVIADNLEEEGYTLEIVEYNDYILPNTGVSEGDLDANYFQHISYLNNYNEENGTDLVSAGSIHYEPFALYAGKTASIDALTSGAQIAVPNDGTNEGRALKLLEAEGLITLDPDAGFLATKLDIVENPLNLDIVEMEAAQLPRVLTDVDMAVINGNYAIDAGLDLSDALAVEADDSEAASAYANVVAVANGNENSDKIKALVAALQSDEVKQFMEETYGGAVVPLF</sequence>
<feature type="lipid moiety-binding region" description="S-diacylglycerol cysteine" evidence="7">
    <location>
        <position position="24"/>
    </location>
</feature>
<evidence type="ECO:0000256" key="4">
    <source>
        <dbReference type="ARBA" id="ARBA00023139"/>
    </source>
</evidence>
<keyword evidence="5 6" id="KW-0449">Lipoprotein</keyword>
<dbReference type="Pfam" id="PF03180">
    <property type="entry name" value="Lipoprotein_9"/>
    <property type="match status" value="1"/>
</dbReference>
<keyword evidence="2 8" id="KW-0732">Signal</keyword>
<evidence type="ECO:0000256" key="1">
    <source>
        <dbReference type="ARBA" id="ARBA00004635"/>
    </source>
</evidence>
<protein>
    <recommendedName>
        <fullName evidence="6">Lipoprotein</fullName>
    </recommendedName>
</protein>
<feature type="chain" id="PRO_5039623422" description="Lipoprotein" evidence="8">
    <location>
        <begin position="21"/>
        <end position="273"/>
    </location>
</feature>
<evidence type="ECO:0000256" key="7">
    <source>
        <dbReference type="PIRSR" id="PIRSR002854-1"/>
    </source>
</evidence>
<comment type="subcellular location">
    <subcellularLocation>
        <location evidence="1">Membrane</location>
        <topology evidence="1">Lipid-anchor</topology>
    </subcellularLocation>
</comment>
<evidence type="ECO:0000256" key="3">
    <source>
        <dbReference type="ARBA" id="ARBA00023136"/>
    </source>
</evidence>
<dbReference type="GO" id="GO:0016020">
    <property type="term" value="C:membrane"/>
    <property type="evidence" value="ECO:0007669"/>
    <property type="project" value="UniProtKB-SubCell"/>
</dbReference>
<evidence type="ECO:0000313" key="10">
    <source>
        <dbReference type="Proteomes" id="UP000824091"/>
    </source>
</evidence>
<dbReference type="CDD" id="cd13597">
    <property type="entry name" value="PBP2_lipoprotein_Tp32"/>
    <property type="match status" value="1"/>
</dbReference>
<proteinExistence type="inferred from homology"/>
<dbReference type="Gene3D" id="3.40.190.10">
    <property type="entry name" value="Periplasmic binding protein-like II"/>
    <property type="match status" value="2"/>
</dbReference>
<dbReference type="PANTHER" id="PTHR30429">
    <property type="entry name" value="D-METHIONINE-BINDING LIPOPROTEIN METQ"/>
    <property type="match status" value="1"/>
</dbReference>
<dbReference type="PROSITE" id="PS51257">
    <property type="entry name" value="PROKAR_LIPOPROTEIN"/>
    <property type="match status" value="1"/>
</dbReference>
<reference evidence="9" key="2">
    <citation type="journal article" date="2021" name="PeerJ">
        <title>Extensive microbial diversity within the chicken gut microbiome revealed by metagenomics and culture.</title>
        <authorList>
            <person name="Gilroy R."/>
            <person name="Ravi A."/>
            <person name="Getino M."/>
            <person name="Pursley I."/>
            <person name="Horton D.L."/>
            <person name="Alikhan N.F."/>
            <person name="Baker D."/>
            <person name="Gharbi K."/>
            <person name="Hall N."/>
            <person name="Watson M."/>
            <person name="Adriaenssens E.M."/>
            <person name="Foster-Nyarko E."/>
            <person name="Jarju S."/>
            <person name="Secka A."/>
            <person name="Antonio M."/>
            <person name="Oren A."/>
            <person name="Chaudhuri R.R."/>
            <person name="La Ragione R."/>
            <person name="Hildebrand F."/>
            <person name="Pallen M.J."/>
        </authorList>
    </citation>
    <scope>NUCLEOTIDE SEQUENCE</scope>
    <source>
        <strain evidence="9">11300</strain>
    </source>
</reference>
<evidence type="ECO:0000256" key="6">
    <source>
        <dbReference type="PIRNR" id="PIRNR002854"/>
    </source>
</evidence>
<evidence type="ECO:0000256" key="5">
    <source>
        <dbReference type="ARBA" id="ARBA00023288"/>
    </source>
</evidence>
<evidence type="ECO:0000313" key="9">
    <source>
        <dbReference type="EMBL" id="HIU27801.1"/>
    </source>
</evidence>
<dbReference type="AlphaFoldDB" id="A0A9D1L8F7"/>
<dbReference type="PIRSF" id="PIRSF002854">
    <property type="entry name" value="MetQ"/>
    <property type="match status" value="1"/>
</dbReference>
<dbReference type="SUPFAM" id="SSF53850">
    <property type="entry name" value="Periplasmic binding protein-like II"/>
    <property type="match status" value="1"/>
</dbReference>
<name>A0A9D1L8F7_9FIRM</name>
<evidence type="ECO:0000256" key="8">
    <source>
        <dbReference type="SAM" id="SignalP"/>
    </source>
</evidence>
<organism evidence="9 10">
    <name type="scientific">Candidatus Fimisoma avicola</name>
    <dbReference type="NCBI Taxonomy" id="2840826"/>
    <lineage>
        <taxon>Bacteria</taxon>
        <taxon>Bacillati</taxon>
        <taxon>Bacillota</taxon>
        <taxon>Clostridia</taxon>
        <taxon>Eubacteriales</taxon>
        <taxon>Candidatus Fimisoma</taxon>
    </lineage>
</organism>
<dbReference type="InterPro" id="IPR004872">
    <property type="entry name" value="Lipoprotein_NlpA"/>
</dbReference>
<comment type="similarity">
    <text evidence="6">Belongs to the nlpA lipoprotein family.</text>
</comment>